<dbReference type="SUPFAM" id="SSF110455">
    <property type="entry name" value="Toprim domain"/>
    <property type="match status" value="1"/>
</dbReference>
<feature type="domain" description="Toprim" evidence="1">
    <location>
        <begin position="7"/>
        <end position="90"/>
    </location>
</feature>
<name>A0ABU5C9H7_9BACI</name>
<dbReference type="Gene3D" id="3.40.1360.10">
    <property type="match status" value="1"/>
</dbReference>
<gene>
    <name evidence="2" type="ORF">RWE15_18460</name>
</gene>
<proteinExistence type="predicted"/>
<comment type="caution">
    <text evidence="2">The sequence shown here is derived from an EMBL/GenBank/DDBJ whole genome shotgun (WGS) entry which is preliminary data.</text>
</comment>
<dbReference type="Pfam" id="PF01751">
    <property type="entry name" value="Toprim"/>
    <property type="match status" value="1"/>
</dbReference>
<evidence type="ECO:0000313" key="2">
    <source>
        <dbReference type="EMBL" id="MDY0395990.1"/>
    </source>
</evidence>
<keyword evidence="3" id="KW-1185">Reference proteome</keyword>
<evidence type="ECO:0000313" key="3">
    <source>
        <dbReference type="Proteomes" id="UP001281447"/>
    </source>
</evidence>
<dbReference type="EMBL" id="JAWDIP010000004">
    <property type="protein sequence ID" value="MDY0395990.1"/>
    <property type="molecule type" value="Genomic_DNA"/>
</dbReference>
<dbReference type="PANTHER" id="PTHR39156">
    <property type="entry name" value="RIBONUCLEASE M5"/>
    <property type="match status" value="1"/>
</dbReference>
<dbReference type="InterPro" id="IPR006171">
    <property type="entry name" value="TOPRIM_dom"/>
</dbReference>
<reference evidence="2 3" key="1">
    <citation type="submission" date="2023-10" db="EMBL/GenBank/DDBJ databases">
        <title>Virgibacillus halophilus 5B73C genome.</title>
        <authorList>
            <person name="Miliotis G."/>
            <person name="Sengupta P."/>
            <person name="Hameed A."/>
            <person name="Chuvochina M."/>
            <person name="Mcdonagh F."/>
            <person name="Simpson A.C."/>
            <person name="Singh N.K."/>
            <person name="Rekha P.D."/>
            <person name="Raman K."/>
            <person name="Hugenholtz P."/>
            <person name="Venkateswaran K."/>
        </authorList>
    </citation>
    <scope>NUCLEOTIDE SEQUENCE [LARGE SCALE GENOMIC DNA]</scope>
    <source>
        <strain evidence="2 3">5B73C</strain>
    </source>
</reference>
<dbReference type="RefSeq" id="WP_390352426.1">
    <property type="nucleotide sequence ID" value="NZ_JBHUIZ010000003.1"/>
</dbReference>
<dbReference type="SMART" id="SM00493">
    <property type="entry name" value="TOPRIM"/>
    <property type="match status" value="1"/>
</dbReference>
<protein>
    <submittedName>
        <fullName evidence="2">Topoisomerase</fullName>
    </submittedName>
</protein>
<dbReference type="PROSITE" id="PS50880">
    <property type="entry name" value="TOPRIM"/>
    <property type="match status" value="1"/>
</dbReference>
<accession>A0ABU5C9H7</accession>
<sequence length="123" mass="13739">MGHVDADKIIIVEGLTDKRQISKVITEHVIIVCTNGTFGIERFDELLETYHLDEKEVFILVDEDDSGIKLRKQLGQELPHAKHIYVSSEFREVAKTPIHILASILTRKGIEVDPLILGGPGLA</sequence>
<dbReference type="Proteomes" id="UP001281447">
    <property type="component" value="Unassembled WGS sequence"/>
</dbReference>
<organism evidence="2 3">
    <name type="scientific">Tigheibacillus halophilus</name>
    <dbReference type="NCBI Taxonomy" id="361280"/>
    <lineage>
        <taxon>Bacteria</taxon>
        <taxon>Bacillati</taxon>
        <taxon>Bacillota</taxon>
        <taxon>Bacilli</taxon>
        <taxon>Bacillales</taxon>
        <taxon>Bacillaceae</taxon>
        <taxon>Tigheibacillus</taxon>
    </lineage>
</organism>
<evidence type="ECO:0000259" key="1">
    <source>
        <dbReference type="PROSITE" id="PS50880"/>
    </source>
</evidence>
<dbReference type="PANTHER" id="PTHR39156:SF2">
    <property type="entry name" value="DNA PRIMASE (BACTERIAL TYPE) AND SMALL PRIMASE-LIKE PROTEINS"/>
    <property type="match status" value="1"/>
</dbReference>